<proteinExistence type="predicted"/>
<evidence type="ECO:0000313" key="2">
    <source>
        <dbReference type="Proteomes" id="UP000018936"/>
    </source>
</evidence>
<keyword evidence="2" id="KW-1185">Reference proteome</keyword>
<dbReference type="EMBL" id="AZIM01001878">
    <property type="protein sequence ID" value="ETE65465.1"/>
    <property type="molecule type" value="Genomic_DNA"/>
</dbReference>
<reference evidence="1 2" key="1">
    <citation type="journal article" date="2013" name="Proc. Natl. Acad. Sci. U.S.A.">
        <title>The king cobra genome reveals dynamic gene evolution and adaptation in the snake venom system.</title>
        <authorList>
            <person name="Vonk F.J."/>
            <person name="Casewell N.R."/>
            <person name="Henkel C.V."/>
            <person name="Heimberg A.M."/>
            <person name="Jansen H.J."/>
            <person name="McCleary R.J."/>
            <person name="Kerkkamp H.M."/>
            <person name="Vos R.A."/>
            <person name="Guerreiro I."/>
            <person name="Calvete J.J."/>
            <person name="Wuster W."/>
            <person name="Woods A.E."/>
            <person name="Logan J.M."/>
            <person name="Harrison R.A."/>
            <person name="Castoe T.A."/>
            <person name="de Koning A.P."/>
            <person name="Pollock D.D."/>
            <person name="Yandell M."/>
            <person name="Calderon D."/>
            <person name="Renjifo C."/>
            <person name="Currier R.B."/>
            <person name="Salgado D."/>
            <person name="Pla D."/>
            <person name="Sanz L."/>
            <person name="Hyder A.S."/>
            <person name="Ribeiro J.M."/>
            <person name="Arntzen J.W."/>
            <person name="van den Thillart G.E."/>
            <person name="Boetzer M."/>
            <person name="Pirovano W."/>
            <person name="Dirks R.P."/>
            <person name="Spaink H.P."/>
            <person name="Duboule D."/>
            <person name="McGlinn E."/>
            <person name="Kini R.M."/>
            <person name="Richardson M.K."/>
        </authorList>
    </citation>
    <scope>NUCLEOTIDE SEQUENCE</scope>
    <source>
        <tissue evidence="1">Blood</tissue>
    </source>
</reference>
<sequence>NLKSVRPAELERNRRKNYISQEPLQEPIELDVHRRYKRRRPRLSRSFPCSAGRGAGKKMRWIAVLELGTVVHKHLYQLDSGSAGGLEKMPLSLFPS</sequence>
<evidence type="ECO:0000313" key="1">
    <source>
        <dbReference type="EMBL" id="ETE65465.1"/>
    </source>
</evidence>
<accession>V8NTU6</accession>
<protein>
    <submittedName>
        <fullName evidence="1">Uncharacterized protein</fullName>
    </submittedName>
</protein>
<dbReference type="AlphaFoldDB" id="V8NTU6"/>
<name>V8NTU6_OPHHA</name>
<organism evidence="1 2">
    <name type="scientific">Ophiophagus hannah</name>
    <name type="common">King cobra</name>
    <name type="synonym">Naja hannah</name>
    <dbReference type="NCBI Taxonomy" id="8665"/>
    <lineage>
        <taxon>Eukaryota</taxon>
        <taxon>Metazoa</taxon>
        <taxon>Chordata</taxon>
        <taxon>Craniata</taxon>
        <taxon>Vertebrata</taxon>
        <taxon>Euteleostomi</taxon>
        <taxon>Lepidosauria</taxon>
        <taxon>Squamata</taxon>
        <taxon>Bifurcata</taxon>
        <taxon>Unidentata</taxon>
        <taxon>Episquamata</taxon>
        <taxon>Toxicofera</taxon>
        <taxon>Serpentes</taxon>
        <taxon>Colubroidea</taxon>
        <taxon>Elapidae</taxon>
        <taxon>Elapinae</taxon>
        <taxon>Ophiophagus</taxon>
    </lineage>
</organism>
<dbReference type="Proteomes" id="UP000018936">
    <property type="component" value="Unassembled WGS sequence"/>
</dbReference>
<comment type="caution">
    <text evidence="1">The sequence shown here is derived from an EMBL/GenBank/DDBJ whole genome shotgun (WGS) entry which is preliminary data.</text>
</comment>
<feature type="non-terminal residue" evidence="1">
    <location>
        <position position="1"/>
    </location>
</feature>
<gene>
    <name evidence="1" type="ORF">L345_08757</name>
</gene>